<evidence type="ECO:0000313" key="3">
    <source>
        <dbReference type="Proteomes" id="UP000028045"/>
    </source>
</evidence>
<evidence type="ECO:0000313" key="2">
    <source>
        <dbReference type="EMBL" id="KEY64396.1"/>
    </source>
</evidence>
<proteinExistence type="predicted"/>
<name>A0A084AGG7_STACB</name>
<dbReference type="Proteomes" id="UP000028045">
    <property type="component" value="Unassembled WGS sequence"/>
</dbReference>
<evidence type="ECO:0000256" key="1">
    <source>
        <dbReference type="SAM" id="MobiDB-lite"/>
    </source>
</evidence>
<feature type="compositionally biased region" description="Gly residues" evidence="1">
    <location>
        <begin position="65"/>
        <end position="91"/>
    </location>
</feature>
<accession>A0A084AGG7</accession>
<sequence>MTNGHGSKIHFDGSATGGDAKAHYGHWNSKGPNAPRSEVVAGDGLAGDVSIGRTHISDGDFHATGKGGSATGNAGGNARGGTGKGGNFTIN</sequence>
<keyword evidence="3" id="KW-1185">Reference proteome</keyword>
<dbReference type="HOGENOM" id="CLU_2428496_0_0_1"/>
<dbReference type="AlphaFoldDB" id="A0A084AGG7"/>
<dbReference type="EMBL" id="KL648739">
    <property type="protein sequence ID" value="KEY64396.1"/>
    <property type="molecule type" value="Genomic_DNA"/>
</dbReference>
<protein>
    <submittedName>
        <fullName evidence="2">Uncharacterized protein</fullName>
    </submittedName>
</protein>
<gene>
    <name evidence="2" type="ORF">S7711_11260</name>
</gene>
<organism evidence="2 3">
    <name type="scientific">Stachybotrys chartarum (strain CBS 109288 / IBT 7711)</name>
    <name type="common">Toxic black mold</name>
    <name type="synonym">Stilbospora chartarum</name>
    <dbReference type="NCBI Taxonomy" id="1280523"/>
    <lineage>
        <taxon>Eukaryota</taxon>
        <taxon>Fungi</taxon>
        <taxon>Dikarya</taxon>
        <taxon>Ascomycota</taxon>
        <taxon>Pezizomycotina</taxon>
        <taxon>Sordariomycetes</taxon>
        <taxon>Hypocreomycetidae</taxon>
        <taxon>Hypocreales</taxon>
        <taxon>Stachybotryaceae</taxon>
        <taxon>Stachybotrys</taxon>
    </lineage>
</organism>
<feature type="region of interest" description="Disordered" evidence="1">
    <location>
        <begin position="1"/>
        <end position="91"/>
    </location>
</feature>
<reference evidence="2 3" key="1">
    <citation type="journal article" date="2014" name="BMC Genomics">
        <title>Comparative genome sequencing reveals chemotype-specific gene clusters in the toxigenic black mold Stachybotrys.</title>
        <authorList>
            <person name="Semeiks J."/>
            <person name="Borek D."/>
            <person name="Otwinowski Z."/>
            <person name="Grishin N.V."/>
        </authorList>
    </citation>
    <scope>NUCLEOTIDE SEQUENCE [LARGE SCALE GENOMIC DNA]</scope>
    <source>
        <strain evidence="3">CBS 109288 / IBT 7711</strain>
    </source>
</reference>